<keyword evidence="1" id="KW-1133">Transmembrane helix</keyword>
<organism evidence="3 4">
    <name type="scientific">Jhaorihella thermophila</name>
    <dbReference type="NCBI Taxonomy" id="488547"/>
    <lineage>
        <taxon>Bacteria</taxon>
        <taxon>Pseudomonadati</taxon>
        <taxon>Pseudomonadota</taxon>
        <taxon>Alphaproteobacteria</taxon>
        <taxon>Rhodobacterales</taxon>
        <taxon>Paracoccaceae</taxon>
        <taxon>Jhaorihella</taxon>
    </lineage>
</organism>
<dbReference type="Pfam" id="PF07143">
    <property type="entry name" value="CrtC"/>
    <property type="match status" value="1"/>
</dbReference>
<keyword evidence="4" id="KW-1185">Reference proteome</keyword>
<keyword evidence="1" id="KW-0472">Membrane</keyword>
<accession>A0A1H5SKR9</accession>
<evidence type="ECO:0000256" key="1">
    <source>
        <dbReference type="SAM" id="Phobius"/>
    </source>
</evidence>
<proteinExistence type="predicted"/>
<keyword evidence="3" id="KW-0378">Hydrolase</keyword>
<dbReference type="SUPFAM" id="SSF159245">
    <property type="entry name" value="AttH-like"/>
    <property type="match status" value="1"/>
</dbReference>
<evidence type="ECO:0000313" key="4">
    <source>
        <dbReference type="Proteomes" id="UP000236742"/>
    </source>
</evidence>
<keyword evidence="1" id="KW-0812">Transmembrane</keyword>
<sequence length="386" mass="43044">MNVEHGRHVVRGRCPRRLRRLPRSIFRKMKELVAVAAGIIWLTGLVALMGHGDMAVRAQGFAGLGTRADGFAQARAGVRPVFPRDHGAHPDFRIEWWYLTANLKDAEGRDFGVQWTLFRLALRPGEADGWQSPQLWMGHAAVTSADTHRFAERRARGGIGQAGVRLDPFTAWIDNWVMTGADDLSRLRLAARGRDWSYNLELRADGPIVLHGDAGYSVKSPDGQASHYYSQPHYRASGRLVLSGRDIQVSGDGWLDREWSSQPLSADQEGWDWFSLRFDSGEKLMAFRLRGDGGDFTAATWIDPTGEATALPEGSFRAEPLTPAKQGGHRTPVRWKIRLPDRGLDAVVEALNPHAWMRTSVPYWEGPVRVNGTHTGVGYLEMTGYD</sequence>
<evidence type="ECO:0000259" key="2">
    <source>
        <dbReference type="Pfam" id="PF07143"/>
    </source>
</evidence>
<dbReference type="Proteomes" id="UP000236742">
    <property type="component" value="Unassembled WGS sequence"/>
</dbReference>
<name>A0A1H5SKR9_9RHOB</name>
<dbReference type="EMBL" id="FNVD01000001">
    <property type="protein sequence ID" value="SEF51044.1"/>
    <property type="molecule type" value="Genomic_DNA"/>
</dbReference>
<feature type="transmembrane region" description="Helical" evidence="1">
    <location>
        <begin position="32"/>
        <end position="50"/>
    </location>
</feature>
<dbReference type="InterPro" id="IPR010791">
    <property type="entry name" value="AttH_dom"/>
</dbReference>
<dbReference type="InterPro" id="IPR023374">
    <property type="entry name" value="AttH-like_dom_sf"/>
</dbReference>
<dbReference type="AlphaFoldDB" id="A0A1H5SKR9"/>
<dbReference type="Gene3D" id="2.40.370.10">
    <property type="entry name" value="AttH-like domain"/>
    <property type="match status" value="2"/>
</dbReference>
<dbReference type="Pfam" id="PF17186">
    <property type="entry name" value="Lipocalin_9"/>
    <property type="match status" value="1"/>
</dbReference>
<dbReference type="PANTHER" id="PTHR38591:SF1">
    <property type="entry name" value="BLL1000 PROTEIN"/>
    <property type="match status" value="1"/>
</dbReference>
<dbReference type="PANTHER" id="PTHR38591">
    <property type="entry name" value="HYDROLASE"/>
    <property type="match status" value="1"/>
</dbReference>
<protein>
    <submittedName>
        <fullName evidence="3">Predicted secreted hydrolase</fullName>
    </submittedName>
</protein>
<evidence type="ECO:0000313" key="3">
    <source>
        <dbReference type="EMBL" id="SEF51044.1"/>
    </source>
</evidence>
<feature type="domain" description="AttH" evidence="2">
    <location>
        <begin position="94"/>
        <end position="261"/>
    </location>
</feature>
<dbReference type="GO" id="GO:0016787">
    <property type="term" value="F:hydrolase activity"/>
    <property type="evidence" value="ECO:0007669"/>
    <property type="project" value="UniProtKB-KW"/>
</dbReference>
<gene>
    <name evidence="3" type="ORF">SAMN05421751_101589</name>
</gene>
<reference evidence="4" key="1">
    <citation type="submission" date="2016-10" db="EMBL/GenBank/DDBJ databases">
        <authorList>
            <person name="Varghese N."/>
            <person name="Submissions S."/>
        </authorList>
    </citation>
    <scope>NUCLEOTIDE SEQUENCE [LARGE SCALE GENOMIC DNA]</scope>
    <source>
        <strain evidence="4">DSM 23413</strain>
    </source>
</reference>